<evidence type="ECO:0000256" key="2">
    <source>
        <dbReference type="ARBA" id="ARBA00022692"/>
    </source>
</evidence>
<proteinExistence type="predicted"/>
<feature type="transmembrane region" description="Helical" evidence="5">
    <location>
        <begin position="62"/>
        <end position="81"/>
    </location>
</feature>
<comment type="caution">
    <text evidence="6">The sequence shown here is derived from an EMBL/GenBank/DDBJ whole genome shotgun (WGS) entry which is preliminary data.</text>
</comment>
<keyword evidence="4 5" id="KW-0472">Membrane</keyword>
<evidence type="ECO:0000256" key="4">
    <source>
        <dbReference type="ARBA" id="ARBA00023136"/>
    </source>
</evidence>
<evidence type="ECO:0000256" key="5">
    <source>
        <dbReference type="SAM" id="Phobius"/>
    </source>
</evidence>
<protein>
    <recommendedName>
        <fullName evidence="8">MtN3 and saliva related transmembrane protein</fullName>
    </recommendedName>
</protein>
<dbReference type="Gene3D" id="1.20.1280.290">
    <property type="match status" value="1"/>
</dbReference>
<reference evidence="6 7" key="1">
    <citation type="journal article" date="2016" name="Nat. Commun.">
        <title>Thousands of microbial genomes shed light on interconnected biogeochemical processes in an aquifer system.</title>
        <authorList>
            <person name="Anantharaman K."/>
            <person name="Brown C.T."/>
            <person name="Hug L.A."/>
            <person name="Sharon I."/>
            <person name="Castelle C.J."/>
            <person name="Probst A.J."/>
            <person name="Thomas B.C."/>
            <person name="Singh A."/>
            <person name="Wilkins M.J."/>
            <person name="Karaoz U."/>
            <person name="Brodie E.L."/>
            <person name="Williams K.H."/>
            <person name="Hubbard S.S."/>
            <person name="Banfield J.F."/>
        </authorList>
    </citation>
    <scope>NUCLEOTIDE SEQUENCE [LARGE SCALE GENOMIC DNA]</scope>
</reference>
<keyword evidence="2 5" id="KW-0812">Transmembrane</keyword>
<dbReference type="GO" id="GO:0016020">
    <property type="term" value="C:membrane"/>
    <property type="evidence" value="ECO:0007669"/>
    <property type="project" value="UniProtKB-SubCell"/>
</dbReference>
<evidence type="ECO:0008006" key="8">
    <source>
        <dbReference type="Google" id="ProtNLM"/>
    </source>
</evidence>
<comment type="subcellular location">
    <subcellularLocation>
        <location evidence="1">Membrane</location>
        <topology evidence="1">Multi-pass membrane protein</topology>
    </subcellularLocation>
</comment>
<feature type="transmembrane region" description="Helical" evidence="5">
    <location>
        <begin position="6"/>
        <end position="24"/>
    </location>
</feature>
<gene>
    <name evidence="6" type="ORF">A2531_02085</name>
</gene>
<evidence type="ECO:0000313" key="6">
    <source>
        <dbReference type="EMBL" id="OGF39993.1"/>
    </source>
</evidence>
<sequence>MNNVEIIGFVAGTLVAISVLPQVIKSWKTRSTKDVALAWSVINLTGQILWVIYGFYINSYSLVVMSSITLIMNIFMVSLKLKFG</sequence>
<dbReference type="AlphaFoldDB" id="A0A1F5TM34"/>
<evidence type="ECO:0000256" key="1">
    <source>
        <dbReference type="ARBA" id="ARBA00004141"/>
    </source>
</evidence>
<dbReference type="Pfam" id="PF04193">
    <property type="entry name" value="PQ-loop"/>
    <property type="match status" value="1"/>
</dbReference>
<keyword evidence="3 5" id="KW-1133">Transmembrane helix</keyword>
<name>A0A1F5TM34_9BACT</name>
<evidence type="ECO:0000256" key="3">
    <source>
        <dbReference type="ARBA" id="ARBA00022989"/>
    </source>
</evidence>
<dbReference type="EMBL" id="MFGO01000039">
    <property type="protein sequence ID" value="OGF39993.1"/>
    <property type="molecule type" value="Genomic_DNA"/>
</dbReference>
<organism evidence="6 7">
    <name type="scientific">Candidatus Falkowbacteria bacterium RIFOXYD2_FULL_34_120</name>
    <dbReference type="NCBI Taxonomy" id="1798007"/>
    <lineage>
        <taxon>Bacteria</taxon>
        <taxon>Candidatus Falkowiibacteriota</taxon>
    </lineage>
</organism>
<feature type="transmembrane region" description="Helical" evidence="5">
    <location>
        <begin position="36"/>
        <end position="56"/>
    </location>
</feature>
<dbReference type="InterPro" id="IPR006603">
    <property type="entry name" value="PQ-loop_rpt"/>
</dbReference>
<dbReference type="Proteomes" id="UP000177579">
    <property type="component" value="Unassembled WGS sequence"/>
</dbReference>
<accession>A0A1F5TM34</accession>
<evidence type="ECO:0000313" key="7">
    <source>
        <dbReference type="Proteomes" id="UP000177579"/>
    </source>
</evidence>